<gene>
    <name evidence="1" type="ORF">L3Q82_013573</name>
</gene>
<evidence type="ECO:0000313" key="2">
    <source>
        <dbReference type="Proteomes" id="UP000831701"/>
    </source>
</evidence>
<protein>
    <submittedName>
        <fullName evidence="1">Uncharacterized protein</fullName>
    </submittedName>
</protein>
<dbReference type="EMBL" id="CM041546">
    <property type="protein sequence ID" value="KAI3361406.1"/>
    <property type="molecule type" value="Genomic_DNA"/>
</dbReference>
<organism evidence="1 2">
    <name type="scientific">Scortum barcoo</name>
    <name type="common">barcoo grunter</name>
    <dbReference type="NCBI Taxonomy" id="214431"/>
    <lineage>
        <taxon>Eukaryota</taxon>
        <taxon>Metazoa</taxon>
        <taxon>Chordata</taxon>
        <taxon>Craniata</taxon>
        <taxon>Vertebrata</taxon>
        <taxon>Euteleostomi</taxon>
        <taxon>Actinopterygii</taxon>
        <taxon>Neopterygii</taxon>
        <taxon>Teleostei</taxon>
        <taxon>Neoteleostei</taxon>
        <taxon>Acanthomorphata</taxon>
        <taxon>Eupercaria</taxon>
        <taxon>Centrarchiformes</taxon>
        <taxon>Terapontoidei</taxon>
        <taxon>Terapontidae</taxon>
        <taxon>Scortum</taxon>
    </lineage>
</organism>
<evidence type="ECO:0000313" key="1">
    <source>
        <dbReference type="EMBL" id="KAI3361406.1"/>
    </source>
</evidence>
<reference evidence="1" key="1">
    <citation type="submission" date="2022-04" db="EMBL/GenBank/DDBJ databases">
        <title>Jade perch genome.</title>
        <authorList>
            <person name="Chao B."/>
        </authorList>
    </citation>
    <scope>NUCLEOTIDE SEQUENCE</scope>
    <source>
        <strain evidence="1">CB-2022</strain>
    </source>
</reference>
<comment type="caution">
    <text evidence="1">The sequence shown here is derived from an EMBL/GenBank/DDBJ whole genome shotgun (WGS) entry which is preliminary data.</text>
</comment>
<proteinExistence type="predicted"/>
<keyword evidence="2" id="KW-1185">Reference proteome</keyword>
<dbReference type="Proteomes" id="UP000831701">
    <property type="component" value="Chromosome 16"/>
</dbReference>
<name>A0ACB8W0M7_9TELE</name>
<accession>A0ACB8W0M7</accession>
<sequence>MNTAHLVKKAQQRLFFLRKLKRAGFSPQLPTNFYRATIESILCLSVQQCEIVCFIYPMDIFNFKMQPRVQFPHLFTGGTPGSANKGTSREIRHPIPAELRRRPRGCKAGAKLKAELAENRRRYKPSIPSIIMGNVNSLPNKIDELSALNNQRIYRESSLFIFTETWLNHLVPDANVDLLGFTAVRVRQRH</sequence>